<dbReference type="GO" id="GO:0006707">
    <property type="term" value="P:cholesterol catabolic process"/>
    <property type="evidence" value="ECO:0007669"/>
    <property type="project" value="TreeGrafter"/>
</dbReference>
<dbReference type="GO" id="GO:0020037">
    <property type="term" value="F:heme binding"/>
    <property type="evidence" value="ECO:0007669"/>
    <property type="project" value="InterPro"/>
</dbReference>
<evidence type="ECO:0000313" key="9">
    <source>
        <dbReference type="Proteomes" id="UP000037084"/>
    </source>
</evidence>
<evidence type="ECO:0000256" key="7">
    <source>
        <dbReference type="RuleBase" id="RU000461"/>
    </source>
</evidence>
<dbReference type="CDD" id="cd11032">
    <property type="entry name" value="P450_EryK-like"/>
    <property type="match status" value="1"/>
</dbReference>
<dbReference type="AlphaFoldDB" id="A0A0L8MBG1"/>
<keyword evidence="6 7" id="KW-0503">Monooxygenase</keyword>
<dbReference type="OrthoDB" id="4133219at2"/>
<dbReference type="Pfam" id="PF00067">
    <property type="entry name" value="p450"/>
    <property type="match status" value="1"/>
</dbReference>
<dbReference type="PRINTS" id="PR00359">
    <property type="entry name" value="BP450"/>
</dbReference>
<dbReference type="GO" id="GO:0036199">
    <property type="term" value="F:cholest-4-en-3-one 26-monooxygenase activity"/>
    <property type="evidence" value="ECO:0007669"/>
    <property type="project" value="TreeGrafter"/>
</dbReference>
<evidence type="ECO:0000256" key="3">
    <source>
        <dbReference type="ARBA" id="ARBA00022723"/>
    </source>
</evidence>
<dbReference type="PROSITE" id="PS00086">
    <property type="entry name" value="CYTOCHROME_P450"/>
    <property type="match status" value="1"/>
</dbReference>
<evidence type="ECO:0000256" key="4">
    <source>
        <dbReference type="ARBA" id="ARBA00023002"/>
    </source>
</evidence>
<dbReference type="Gene3D" id="1.10.630.10">
    <property type="entry name" value="Cytochrome P450"/>
    <property type="match status" value="1"/>
</dbReference>
<dbReference type="InterPro" id="IPR001128">
    <property type="entry name" value="Cyt_P450"/>
</dbReference>
<evidence type="ECO:0000256" key="6">
    <source>
        <dbReference type="ARBA" id="ARBA00023033"/>
    </source>
</evidence>
<gene>
    <name evidence="8" type="ORF">ADK75_22895</name>
</gene>
<dbReference type="SUPFAM" id="SSF48264">
    <property type="entry name" value="Cytochrome P450"/>
    <property type="match status" value="1"/>
</dbReference>
<dbReference type="InterPro" id="IPR017972">
    <property type="entry name" value="Cyt_P450_CS"/>
</dbReference>
<dbReference type="FunFam" id="1.10.630.10:FF:000018">
    <property type="entry name" value="Cytochrome P450 monooxygenase"/>
    <property type="match status" value="1"/>
</dbReference>
<dbReference type="GO" id="GO:0005506">
    <property type="term" value="F:iron ion binding"/>
    <property type="evidence" value="ECO:0007669"/>
    <property type="project" value="InterPro"/>
</dbReference>
<evidence type="ECO:0000256" key="2">
    <source>
        <dbReference type="ARBA" id="ARBA00022617"/>
    </source>
</evidence>
<comment type="similarity">
    <text evidence="1 7">Belongs to the cytochrome P450 family.</text>
</comment>
<organism evidence="8 9">
    <name type="scientific">Streptomyces virginiae</name>
    <name type="common">Streptomyces cinnamonensis</name>
    <dbReference type="NCBI Taxonomy" id="1961"/>
    <lineage>
        <taxon>Bacteria</taxon>
        <taxon>Bacillati</taxon>
        <taxon>Actinomycetota</taxon>
        <taxon>Actinomycetes</taxon>
        <taxon>Kitasatosporales</taxon>
        <taxon>Streptomycetaceae</taxon>
        <taxon>Streptomyces</taxon>
    </lineage>
</organism>
<dbReference type="GO" id="GO:0008395">
    <property type="term" value="F:steroid hydroxylase activity"/>
    <property type="evidence" value="ECO:0007669"/>
    <property type="project" value="TreeGrafter"/>
</dbReference>
<dbReference type="PANTHER" id="PTHR46696">
    <property type="entry name" value="P450, PUTATIVE (EUROFUNG)-RELATED"/>
    <property type="match status" value="1"/>
</dbReference>
<dbReference type="InterPro" id="IPR002397">
    <property type="entry name" value="Cyt_P450_B"/>
</dbReference>
<evidence type="ECO:0000256" key="5">
    <source>
        <dbReference type="ARBA" id="ARBA00023004"/>
    </source>
</evidence>
<dbReference type="Proteomes" id="UP000037084">
    <property type="component" value="Unassembled WGS sequence"/>
</dbReference>
<evidence type="ECO:0000313" key="8">
    <source>
        <dbReference type="EMBL" id="KOG47715.1"/>
    </source>
</evidence>
<dbReference type="EMBL" id="LGUV01000335">
    <property type="protein sequence ID" value="KOG47715.1"/>
    <property type="molecule type" value="Genomic_DNA"/>
</dbReference>
<name>A0A0L8MBG1_STRVG</name>
<protein>
    <submittedName>
        <fullName evidence="8">Cytochrome P450</fullName>
    </submittedName>
</protein>
<dbReference type="eggNOG" id="COG2124">
    <property type="taxonomic scope" value="Bacteria"/>
</dbReference>
<proteinExistence type="inferred from homology"/>
<accession>A0A0L8MBG1</accession>
<reference evidence="9" key="1">
    <citation type="submission" date="2015-07" db="EMBL/GenBank/DDBJ databases">
        <authorList>
            <consortium name="Consortium for Microbial Forensics and Genomics (microFORGE)"/>
            <person name="Knight B.M."/>
            <person name="Roberts D.P."/>
            <person name="Lin D."/>
            <person name="Hari K."/>
            <person name="Fletcher J."/>
            <person name="Melcher U."/>
            <person name="Blagden T."/>
            <person name="Winegar R.A."/>
        </authorList>
    </citation>
    <scope>NUCLEOTIDE SEQUENCE [LARGE SCALE GENOMIC DNA]</scope>
    <source>
        <strain evidence="9">NRRL B-1447</strain>
    </source>
</reference>
<keyword evidence="3 7" id="KW-0479">Metal-binding</keyword>
<sequence length="410" mass="45132">MTGTSADTDGTEAAAFVDDLGINPEFFWLRGHRPEHPVEVNDYGIVNVYGYKEVLEVVGNPGTYSSDVAELIAGDVEIDPEFSDGTLLQSDPPDHTKLRKIISKAFTRGMVAALEPRMVEITHELLDQVSDQDSIEMVDDLAYPMPIIVISELLGVPQSDRDLFKTWVDRMAHSAVALTSGDRDLDDDVDAQAAMRVVPEMFQYLREHAAERRIKPREDLLTKLVEAEVDGERLSDNAVVNFANELLVVGHATTSALLGNTLLCLDRYPEHLAAVRGNPELTPGLVEESLRYLSPIATAYKACVAEGELAGVKVHPGQLVAISLSAANRDERQFARPHLFDPTRDPNPHIGFGRGIHFCLGAPLARMEGRIATDILLDRFPKLRTDPDNPPAFLPLPHVISTSELPLLVR</sequence>
<evidence type="ECO:0000256" key="1">
    <source>
        <dbReference type="ARBA" id="ARBA00010617"/>
    </source>
</evidence>
<dbReference type="PATRIC" id="fig|1961.12.peg.5141"/>
<dbReference type="RefSeq" id="WP_053173429.1">
    <property type="nucleotide sequence ID" value="NZ_LGUV01000335.1"/>
</dbReference>
<comment type="caution">
    <text evidence="8">The sequence shown here is derived from an EMBL/GenBank/DDBJ whole genome shotgun (WGS) entry which is preliminary data.</text>
</comment>
<keyword evidence="5 7" id="KW-0408">Iron</keyword>
<keyword evidence="4 7" id="KW-0560">Oxidoreductase</keyword>
<dbReference type="PANTHER" id="PTHR46696:SF4">
    <property type="entry name" value="BIOTIN BIOSYNTHESIS CYTOCHROME P450"/>
    <property type="match status" value="1"/>
</dbReference>
<dbReference type="InterPro" id="IPR036396">
    <property type="entry name" value="Cyt_P450_sf"/>
</dbReference>
<keyword evidence="2 7" id="KW-0349">Heme</keyword>